<sequence>MTAFTHTDDYGDSLTVENDGQGAAAVTTDHCNSVLVSREEAPAVALAILDAVGYVPRFPGNGQIAEGKLYAAAALLQEGVLEEAEAELDPSLETEALALLNTATDSCYASFPNETIQDVWLRVARAARQIHS</sequence>
<dbReference type="EMBL" id="OR553895">
    <property type="protein sequence ID" value="WNN94012.1"/>
    <property type="molecule type" value="Genomic_DNA"/>
</dbReference>
<accession>A0AA96HDS9</accession>
<proteinExistence type="predicted"/>
<dbReference type="Proteomes" id="UP001305499">
    <property type="component" value="Segment"/>
</dbReference>
<name>A0AA96HDS9_9CAUD</name>
<gene>
    <name evidence="1" type="primary">56</name>
    <name evidence="1" type="ORF">SEA_NITRO_56</name>
</gene>
<organism evidence="1 2">
    <name type="scientific">Arthrobacter phage Nitro</name>
    <dbReference type="NCBI Taxonomy" id="3077792"/>
    <lineage>
        <taxon>Viruses</taxon>
        <taxon>Duplodnaviria</taxon>
        <taxon>Heunggongvirae</taxon>
        <taxon>Uroviricota</taxon>
        <taxon>Caudoviricetes</taxon>
        <taxon>Casidaviridae</taxon>
        <taxon>Yangvirus</taxon>
        <taxon>Yangvirus nitro</taxon>
    </lineage>
</organism>
<keyword evidence="2" id="KW-1185">Reference proteome</keyword>
<reference evidence="2" key="1">
    <citation type="submission" date="2024-05" db="EMBL/GenBank/DDBJ databases">
        <authorList>
            <person name="Castro N.E."/>
            <person name="Ahmed A."/>
            <person name="Alam A."/>
            <person name="Alyabis N."/>
            <person name="Atluri S."/>
            <person name="Ba P."/>
            <person name="Basile A."/>
            <person name="Bonaguidi A."/>
            <person name="Bordner C."/>
            <person name="Castro C."/>
            <person name="Choi D."/>
            <person name="Delgado D."/>
            <person name="Duong K."/>
            <person name="Ghosh S."/>
            <person name="Gonzalez D."/>
            <person name="Griego G."/>
            <person name="Hasson C."/>
            <person name="Hernandez D."/>
            <person name="Hong S."/>
            <person name="Hwang K."/>
            <person name="Iyer A."/>
            <person name="Johnson R."/>
            <person name="Jung K."/>
            <person name="Liang A."/>
            <person name="Lucker A."/>
            <person name="Marty S.-E."/>
            <person name="Meade B."/>
            <person name="Morales A."/>
            <person name="Noyman E."/>
            <person name="Pickard L."/>
            <person name="Qiu C."/>
            <person name="Riley L."/>
            <person name="Sannareddy S."/>
            <person name="Sawadogo R."/>
            <person name="Schug E."/>
            <person name="Sheetz C."/>
            <person name="Tam C."/>
            <person name="Ward A."/>
            <person name="Wei M."/>
            <person name="Wesley S."/>
            <person name="Yoo C."/>
            <person name="Washington J.M."/>
            <person name="Garlena R.A."/>
            <person name="Russell D.A."/>
            <person name="Jacobs-Sera D."/>
            <person name="Hatfull G.F."/>
        </authorList>
    </citation>
    <scope>NUCLEOTIDE SEQUENCE [LARGE SCALE GENOMIC DNA]</scope>
</reference>
<evidence type="ECO:0000313" key="2">
    <source>
        <dbReference type="Proteomes" id="UP001305499"/>
    </source>
</evidence>
<protein>
    <submittedName>
        <fullName evidence="1">Uncharacterized protein</fullName>
    </submittedName>
</protein>
<evidence type="ECO:0000313" key="1">
    <source>
        <dbReference type="EMBL" id="WNN94012.1"/>
    </source>
</evidence>